<evidence type="ECO:0000256" key="1">
    <source>
        <dbReference type="ARBA" id="ARBA00004792"/>
    </source>
</evidence>
<dbReference type="Pfam" id="PF14765">
    <property type="entry name" value="PS-DH"/>
    <property type="match status" value="3"/>
</dbReference>
<dbReference type="InterPro" id="IPR049551">
    <property type="entry name" value="PKS_DH_C"/>
</dbReference>
<dbReference type="Gene3D" id="3.30.70.3290">
    <property type="match status" value="3"/>
</dbReference>
<comment type="caution">
    <text evidence="13">The sequence shown here is derived from an EMBL/GenBank/DDBJ whole genome shotgun (WGS) entry which is preliminary data.</text>
</comment>
<evidence type="ECO:0000259" key="10">
    <source>
        <dbReference type="PROSITE" id="PS50075"/>
    </source>
</evidence>
<evidence type="ECO:0000256" key="3">
    <source>
        <dbReference type="ARBA" id="ARBA00022553"/>
    </source>
</evidence>
<dbReference type="PROSITE" id="PS52019">
    <property type="entry name" value="PKS_MFAS_DH"/>
    <property type="match status" value="3"/>
</dbReference>
<dbReference type="Proteomes" id="UP000621510">
    <property type="component" value="Unassembled WGS sequence"/>
</dbReference>
<dbReference type="SUPFAM" id="SSF53901">
    <property type="entry name" value="Thiolase-like"/>
    <property type="match status" value="3"/>
</dbReference>
<feature type="region of interest" description="N-terminal hotdog fold" evidence="8">
    <location>
        <begin position="1064"/>
        <end position="1194"/>
    </location>
</feature>
<dbReference type="InterPro" id="IPR016039">
    <property type="entry name" value="Thiolase-like"/>
</dbReference>
<feature type="region of interest" description="N-terminal hotdog fold" evidence="8">
    <location>
        <begin position="4526"/>
        <end position="4651"/>
    </location>
</feature>
<feature type="region of interest" description="C-terminal hotdog fold" evidence="8">
    <location>
        <begin position="2921"/>
        <end position="3062"/>
    </location>
</feature>
<dbReference type="PROSITE" id="PS50075">
    <property type="entry name" value="CARRIER"/>
    <property type="match status" value="4"/>
</dbReference>
<feature type="active site" description="Proton donor; for dehydratase activity" evidence="8">
    <location>
        <position position="1272"/>
    </location>
</feature>
<evidence type="ECO:0000313" key="13">
    <source>
        <dbReference type="EMBL" id="MBL1120607.1"/>
    </source>
</evidence>
<dbReference type="SMART" id="SM00826">
    <property type="entry name" value="PKS_DH"/>
    <property type="match status" value="3"/>
</dbReference>
<feature type="active site" description="Proton acceptor; for dehydratase activity" evidence="8">
    <location>
        <position position="4558"/>
    </location>
</feature>
<feature type="region of interest" description="Disordered" evidence="9">
    <location>
        <begin position="5277"/>
        <end position="5306"/>
    </location>
</feature>
<dbReference type="InterPro" id="IPR049552">
    <property type="entry name" value="PKS_DH_N"/>
</dbReference>
<feature type="region of interest" description="Disordered" evidence="9">
    <location>
        <begin position="571"/>
        <end position="590"/>
    </location>
</feature>
<dbReference type="Pfam" id="PF00109">
    <property type="entry name" value="ketoacyl-synt"/>
    <property type="match status" value="3"/>
</dbReference>
<keyword evidence="14" id="KW-1185">Reference proteome</keyword>
<dbReference type="SMART" id="SM00823">
    <property type="entry name" value="PKS_PP"/>
    <property type="match status" value="4"/>
</dbReference>
<dbReference type="InterPro" id="IPR014043">
    <property type="entry name" value="Acyl_transferase_dom"/>
</dbReference>
<keyword evidence="7" id="KW-0012">Acyltransferase</keyword>
<keyword evidence="5" id="KW-0045">Antibiotic biosynthesis</keyword>
<feature type="compositionally biased region" description="Basic and acidic residues" evidence="9">
    <location>
        <begin position="5408"/>
        <end position="5422"/>
    </location>
</feature>
<dbReference type="InterPro" id="IPR049900">
    <property type="entry name" value="PKS_mFAS_DH"/>
</dbReference>
<keyword evidence="6" id="KW-0511">Multifunctional enzyme</keyword>
<feature type="domain" description="Ketosynthase family 3 (KS3)" evidence="11">
    <location>
        <begin position="146"/>
        <end position="572"/>
    </location>
</feature>
<dbReference type="SUPFAM" id="SSF51735">
    <property type="entry name" value="NAD(P)-binding Rossmann-fold domains"/>
    <property type="match status" value="6"/>
</dbReference>
<evidence type="ECO:0000259" key="11">
    <source>
        <dbReference type="PROSITE" id="PS52004"/>
    </source>
</evidence>
<feature type="region of interest" description="Disordered" evidence="9">
    <location>
        <begin position="2323"/>
        <end position="2342"/>
    </location>
</feature>
<feature type="active site" description="Proton acceptor; for dehydratase activity" evidence="8">
    <location>
        <position position="2818"/>
    </location>
</feature>
<dbReference type="InterPro" id="IPR014031">
    <property type="entry name" value="Ketoacyl_synth_C"/>
</dbReference>
<dbReference type="InterPro" id="IPR042104">
    <property type="entry name" value="PKS_dehydratase_sf"/>
</dbReference>
<dbReference type="Pfam" id="PF16197">
    <property type="entry name" value="KAsynt_C_assoc"/>
    <property type="match status" value="2"/>
</dbReference>
<protein>
    <submittedName>
        <fullName evidence="13">SDR family NAD(P)-dependent oxidoreductase</fullName>
    </submittedName>
</protein>
<dbReference type="Pfam" id="PF02801">
    <property type="entry name" value="Ketoacyl-synt_C"/>
    <property type="match status" value="3"/>
</dbReference>
<evidence type="ECO:0000256" key="4">
    <source>
        <dbReference type="ARBA" id="ARBA00022679"/>
    </source>
</evidence>
<dbReference type="PANTHER" id="PTHR43775">
    <property type="entry name" value="FATTY ACID SYNTHASE"/>
    <property type="match status" value="1"/>
</dbReference>
<sequence>MSDFGGLEDGAAEGRAAIPAGGEERRETWAERLAELPEAEQARVVLELVTAHTTAALRHMERDVPETGLPPESGRAFRDIGLDSLALVDLHARLTAATGTALPATVAFDHPSPAALAARLRAELLGRTDEGVDGEENGPGPRVAEDEPIAIVGIGCRFPGGADSPELLWRLVADGAHVVSAFPEDRGWDLDRLFSDDPDEPGTSYVRRGGFLAGAGRFDAEFFGIGPREATAMDPQQRIVLETAWEAIERAGIDPRSLHGTRSGVFIGAEPQEYGPRLHEAPDGLDGSLLTGGAPSVLSGRVAYTLGLRGPALTVDTACSGSLVALHLAVQALRRGECALALGGGVAIMGSPGTFTAFSRQRGLAPDGVAKPFAAAADGTAFAEGAGVLVLERLSDAVAAGHPVLALIRGSAVNSDGASNGLTAPSGSAQRAVIRQALADAGVSGDQVDAVEAHGTGTTLGDPIEADALIATYGRDRRAGAPLRLGSIKSNIGHAQAAAGAAGVIKMVMAMLHGELPRTLQVDRPSPHVDWSAGHVELLTRPVPWERGDRPRLAGVSSFGVSGTNAHVILEEPPEPAPSEPDGDPAGGSEELMPVVVSAVSEAGLRGQASRLLALIEGDVEGGVAGDVEGGGGTAPALGDLGFSLATTRASLDHRAVVVAGDRADLLRGLHAISVGTGDTPGVVRGTADGGALALLFTGQGSQRHGMGRELYDAFPVFARTLEEAIGHLDLQLDRSLWDVLFSAPGSEGAALLDQTAYAQSALFAVGASLFRLLESWGLRPAYLAGHSVGELTAAHAAGVLSLEDAATLVGARGRLMQELPRGGAMVAVQADEDEVAARLRGYEDAVAIAAVNGPGAVVLSGEESAVLEIAARFAAEGRRTRRLRVSHAFHSPLMEPMLAEFRQMAQIVTYAPPRVPVVSNVTGELATAAELCSPEYWVRHVRQPVRFSDGVRWLAGRRVGTFLELGPDPVLSAMGRDCLADRADEAVFVPVLRHGRDERRELLSATALAHARGAGLDWAAFFAGRGARRVELPTYAFQHRTFWLKAPAAKDDPASLGQLAVGHPLLGAAVGLGGAPGGVVLTGRVSLREHPWLADHVMAGTTLLPGTALLDLALRAADLADCDEVAELTLETPLALPPDGAVSLQISVGPDDGRGRRTIELYSRTEGGTGDAAPDDGWVRHAGGLLAGPRARAGSERAAPALAVWPPEGARPVDITGLYDRLAGQGYGYGPSFRALRAVWRREDEVFAEVALEGAARESAALFGLHPALLDAVLHATDFASPEPVPDTLRLPFAWTGVSLHATGASSVRVRITSRGPDEVAIDLADPAGAPVASVDSYLVRPVPSGGLGLGTAGAAAPLLHVQWVPHPVEQDGAGAGAPDLVTFEEPDADGDEPARTRAVTHRALHVIQERLADERSPASRLVLVARSGTGDAPSPALAALRGLVRAAQAEHPGRFVLAGVDGTAPSWDALPAAVATGEPELDLRDGELRVPRLAPLAAVAPSPGEMWGSGTVLITGGTGGLGALVARHLAAGHGVRHLLLLSRRGPDAAGAAELEAELTRLGAGVTILAADAADRAALGRALDAVPAEAPLSGVVHAAGVLDDGVIGSLTAERLDAVLAAKADGAWHLHELTRDLDVRAFVLFSSTAAILDGAGQGNYASANAFLDALAASRRAAGLPAVSVAWGPWAAAGMSEGLDGAALRRMGRLGITPLQPSEGLAALDAATAAVVPSVAALRLDRRALRDRDDMPALLRGLAPTARRRAAADPAGEPSFARELAALGAVERQAALLNLVRLHSAAVLGHDDQTAVGAVRQFNELGFDSLAAVELRNRLGTALGMRLSPTLTFDYPTPRALAAHLAEEIGDAGAATARPGTWHAPAAVPVGAEDEPIAIVGMACRYPGGVTSPEDLWRLVAEGRDAISGFPDDRGWDVDVHDPKIGEPGGLSTREGGFLYDAAAFDAAFFGIGPREAQAMDPQQRLLLEISWETLERAGIDPSSVHGTDTGVFAGVMYHDWGLRLGRLPEDLAGYHGNGSLGSVVSGRVAYALGLEGPAVTVDTACSSSLVAMHWAIEALRRGDCSLALAGGVTVMSTPDTFVDMSRQRGLAPDGRCKSFGAGADGTGWSEGVGMVLLERLSAARRNGHRVLAVLRGSAVNSDGASNGLTAPNGPSQQRVIMRALATAGLSPADVDAVEGHGTGTTLGDPIEVQALLATYGRERPADGRPLRLGSIKSNLGHTQAAAGVAGVIKMVHAMHNGVLPRTLHADTPTDQVNWDAGAVELLSGPVAWPAADDDAEVRPRRAGVSSFGISGTNAHVILEEAPAEHEPAEHEPADGRPPAGDEAAPRHIPWILSGKSAAALCAQAERLRSHLDTVTDDRLIATGRALATTRASLEHRAVVIGTSREDLARGLEAAAAGTGAIMDIAAPGELALTFPGQGAQRLGMGRELHAGFPVFAAAFDEVCAGFDGVLGGSLREVLWGDDKGLLDQTVWAQAGLFAVEVALFRLLESWGVRPDHLVGHSVGEIAAAHVAGMVSLADACVLVGARGRLMQALPSGGAMLAVQAAEGDVVSLLPDGVEIAAVNSPASVVVSGAEEAVAEVVGVCADRGWKTRRLAVSHAFHSALMEPMLEEFASALDGITFGLPRIPVVSTVTGEPLTEADVRYWVGQVRRPVRFADAVAYVAEAGVRTFLEVGPDAALTPMVEHTVDDATAVPTARRGRDETQTLVTALARLHARGHAVDWAAFFPESGWIDLPTYPFQRKRYWLDPSLGSRTALGAAGLDDAGHPMLTAVVNSPGSGEVVLTGRLSVDAQPWLADHAVLGGVLLPGTGFVELAFRAADEVACGRIEELTLEAPLMLPERGGVALRVVVGAEDGTGLRPVDVYSRAEDADAAWTRHATGVLGAESEEAPEELAEWPPPGAVRLGTDDVYGTLAGRGYAYGPAFQGLRAAWRRGDDVFAEVELPAGTGADADRFGIHPALLDAVMHADLLAGAEPGEEETTLLPFSWSGVSLYAGGASTVRAHIRRLRGEELSSVTVADPAGHPVAKIASLSSRSVTSEQLGAGRPAAESLHRIEWRRPRAVTAPDAGMDPVIHMVGTPDTATDPPAAARAVTEDVLRAVQDRLPDERPDAPPLVVVTNRAVAGEDEDGLVDPAQASAWGVVRAAQAEHPGRFVLVDSDQAPESRAALPAAIASGEPEMMLRAGQIRVPRLVRVAGPTPARPSPWPAAGTVLITGGTGGLGALVARHVVAEHGVRRLLLTSRRGAGTPGAERLRADLAGLGAEVTIARCDVADRDALAALLAEIPDEHPLRGVVHAAAVVDNAPVEALTPERVASALRPKADGAWNLHELTRGMDLSAFVLFSSAGGTVLAAGQGGYAAANVFLDALAARRHAEGLPASSLGYGMWAVDTGLGGALTDADLDRMHRLGMPAIGVAEGLKLFDAAIATGLPVTVPLRLDRAVLASRGPEELPAVLRGAVRAPVRRAAAGSGAEATGGRSALARELAEAPEADRDRMLTELVRGHAAAVLGHASGADVEPDRAFRELGFDSLAAVELRNLLATATGLRLPATLAFDHPNSRAAAAFLKDRLLGAGTAPAQVAPATVRERTDEPIAIVGMACRYPGGVTSPEDLWRLVAEGRDAISGFPDDRGWDVDGLYAPEPGTPGKTYTRLGGFLYDAADFDPGFFGIMPREAMAMDPQQRLLLEVSWEAMERAGIDPVSLRGTQTGVYAGVMYHEYASRLRDLPEDLAGYAGNGSAGSIVSGRVAYALGLEGPAVTVDTACSSSLVALHMAGQALRRGEVEMALAGGVTVMPTPDIFVDFSRQRGLAPDGRCKSFAAAADGTGWAEGVGVLLVERLSDARRNGHPVLAVVPGSAINQDGASNGLSSPNGPSQERVIRQALAAAGVPASGVDLVEGHGTGTRLGDPIEAQALLATYGQDRPDGRPVLLGSIKSNIGHAQAAAGVGGVIKVVMAIRAGVAPRTLHVDEPSPQVDWSAGAVELLTEAREWPDGGRPRRAGVSSFGLSGTNAHVIVEQAPADGPARPEADGQDGAGPLPVVVSAAAEAALPAQAERLLERLRANPEQRLADVAFSLATGRAALAHRAVVVAGDREDALRGLEALADPDTMPAGAATVVTGTARTDGVTAFLFSGQGSQRPGMGRELHAAHPAFAEAFDAVCAHLDEHLDRPLRGVVFAEPDTAEAALLDQTAHTQSALFAFEVALFRLLESWGMAPDVLLGHSIGEIAAAHVAGVLSLPDACALVGARGRLMQALPSGGAMVAIQAPEDDVRGVLAATAAGDEVSIAALNEPGSVVVSGAEEAVSMVAAEFEAAGRRVRRLRVSHAFHSTLMEPMLDEFEEAVRGLRFGPPRIALISNVTGEPITAEQACSPRYWVRHVREAVRFADGVRTLVSRGTTRFVELGPGGALTALVGSCLADLEERGELKEAPAVLVPALLKGLPEPEGLQRAVARMHAAGAGPDWAAFFAAARPRRVELPTYAFRHRRFWLDGPAVVAGDITGIGQVPAGHPLLSAVVPVPGSGAVVLTGRLSVETHRWLADHDVLGTVVFPGTGYVELAVRAGEEVGCGVVDELTIEAIMPIPRTGGVAVQLVMDAPEASGHRTFTVYSRREDLPADAPWDRHASGVLAPSGSAAPATEWGRPEAWPPEGAEEVNIDGVYDYLTSQGYGYGPMFRGLRGIWSRGRETFAEVALPDWAAGDAAGFRLHPSVLDAALSATDFMEGRKPQDVGGTQLPFAWAGVSVHATGAARLRVRITPGEQRAAEGSDSVRLELTDPAGLPVATVESLVVRPVTAQRVNAAVSAGAGERDSVFRVAWNRLPLGGAVDAVADGWAVLGDTGTDTALGLDGVRRYSDLAALRADLDTGAEPPAMVLYPLMPDAPGGDVPARVREVAGQVLDVLRGWLDDRRLADARLMVVTRGAVSPRDGAAVDLAHAPVWGLLRSAQEENPGRFLLVDSDHSARAARLLPALTTTDEPAAAIRGGELWVPRLARVPSGEDAPTPWNPSGTVLITGGTGGLGALVARHLVSRHGVRHLLLAGRRGAAAPGAARLREELAGLGAEVTLASCDVADRAAVAELLASVPAEAPLTGVVHAAGVMDNALIGSLTDEQVDRVLAPKAAGAWHLHELTRDLDLAAFVLFSSTAGLLVSAGQGNYAAANRFLDALAVHRRADGLPATSLAFGLWRTRTEMGGGVTDADIRQVARLGMPAMETADALALFDEACRADESVLVPMHLDETTPVDDEERPRLLADLLGARPVRSAMSTPAGGARPAAAHLAAPNGGAPGGPGAGERPFAERIAELSGNARERAVLDFVRAHVAAVGHDTPESVDMAVGFTQMGLDSLAAIELRNRLKSATGLRLPATLMFDYPNPRALAEHLLDELPSPEAAGDSGRDPGTVKEPDEASIRRSIASIPVARMREAGLLDALLRLAAPADRAAEPGPSGGAADEAEEIRNMTVEDLVRAALATDEQN</sequence>
<dbReference type="Gene3D" id="3.40.50.720">
    <property type="entry name" value="NAD(P)-binding Rossmann-like Domain"/>
    <property type="match status" value="3"/>
</dbReference>
<dbReference type="EMBL" id="JAERRG010000056">
    <property type="protein sequence ID" value="MBL1120607.1"/>
    <property type="molecule type" value="Genomic_DNA"/>
</dbReference>
<dbReference type="PROSITE" id="PS52004">
    <property type="entry name" value="KS3_2"/>
    <property type="match status" value="3"/>
</dbReference>
<feature type="compositionally biased region" description="Basic and acidic residues" evidence="9">
    <location>
        <begin position="2323"/>
        <end position="2334"/>
    </location>
</feature>
<dbReference type="InterPro" id="IPR055123">
    <property type="entry name" value="SpnB-like_Rossmann"/>
</dbReference>
<dbReference type="Pfam" id="PF08659">
    <property type="entry name" value="KR"/>
    <property type="match status" value="3"/>
</dbReference>
<reference evidence="13 14" key="1">
    <citation type="submission" date="2021-01" db="EMBL/GenBank/DDBJ databases">
        <title>WGS of actinomycetes isolated from Thailand.</title>
        <authorList>
            <person name="Thawai C."/>
        </authorList>
    </citation>
    <scope>NUCLEOTIDE SEQUENCE [LARGE SCALE GENOMIC DNA]</scope>
    <source>
        <strain evidence="13 14">CA3R110</strain>
    </source>
</reference>
<dbReference type="Pfam" id="PF22953">
    <property type="entry name" value="SpnB_Rossmann"/>
    <property type="match status" value="3"/>
</dbReference>
<dbReference type="Pfam" id="PF22621">
    <property type="entry name" value="CurL-like_PKS_C"/>
    <property type="match status" value="1"/>
</dbReference>
<feature type="domain" description="Carrier" evidence="10">
    <location>
        <begin position="3514"/>
        <end position="3589"/>
    </location>
</feature>
<name>A0ABS1Q8Z0_9ACTN</name>
<feature type="domain" description="PKS/mFAS DH" evidence="12">
    <location>
        <begin position="4526"/>
        <end position="4814"/>
    </location>
</feature>
<feature type="domain" description="Carrier" evidence="10">
    <location>
        <begin position="48"/>
        <end position="124"/>
    </location>
</feature>
<dbReference type="Gene3D" id="1.10.1200.10">
    <property type="entry name" value="ACP-like"/>
    <property type="match status" value="4"/>
</dbReference>
<dbReference type="CDD" id="cd00833">
    <property type="entry name" value="PKS"/>
    <property type="match status" value="3"/>
</dbReference>
<dbReference type="Gene3D" id="3.40.47.10">
    <property type="match status" value="3"/>
</dbReference>
<evidence type="ECO:0000256" key="2">
    <source>
        <dbReference type="ARBA" id="ARBA00022450"/>
    </source>
</evidence>
<dbReference type="InterPro" id="IPR013968">
    <property type="entry name" value="PKS_KR"/>
</dbReference>
<feature type="domain" description="Ketosynthase family 3 (KS3)" evidence="11">
    <location>
        <begin position="3609"/>
        <end position="4035"/>
    </location>
</feature>
<dbReference type="InterPro" id="IPR032821">
    <property type="entry name" value="PKS_assoc"/>
</dbReference>
<dbReference type="InterPro" id="IPR036736">
    <property type="entry name" value="ACP-like_sf"/>
</dbReference>
<feature type="region of interest" description="Disordered" evidence="9">
    <location>
        <begin position="5400"/>
        <end position="5422"/>
    </location>
</feature>
<gene>
    <name evidence="13" type="ORF">JK364_51240</name>
</gene>
<feature type="region of interest" description="C-terminal hotdog fold" evidence="8">
    <location>
        <begin position="1211"/>
        <end position="1350"/>
    </location>
</feature>
<dbReference type="InterPro" id="IPR020806">
    <property type="entry name" value="PKS_PP-bd"/>
</dbReference>
<dbReference type="InterPro" id="IPR016036">
    <property type="entry name" value="Malonyl_transacylase_ACP-bd"/>
</dbReference>
<dbReference type="SMART" id="SM00822">
    <property type="entry name" value="PKS_KR"/>
    <property type="match status" value="3"/>
</dbReference>
<dbReference type="SMART" id="SM00827">
    <property type="entry name" value="PKS_AT"/>
    <property type="match status" value="3"/>
</dbReference>
<feature type="region of interest" description="Disordered" evidence="9">
    <location>
        <begin position="1"/>
        <end position="26"/>
    </location>
</feature>
<evidence type="ECO:0000256" key="9">
    <source>
        <dbReference type="SAM" id="MobiDB-lite"/>
    </source>
</evidence>
<dbReference type="Gene3D" id="3.10.129.110">
    <property type="entry name" value="Polyketide synthase dehydratase"/>
    <property type="match status" value="3"/>
</dbReference>
<dbReference type="InterPro" id="IPR001227">
    <property type="entry name" value="Ac_transferase_dom_sf"/>
</dbReference>
<dbReference type="PROSITE" id="PS00012">
    <property type="entry name" value="PHOSPHOPANTETHEINE"/>
    <property type="match status" value="3"/>
</dbReference>
<dbReference type="InterPro" id="IPR009081">
    <property type="entry name" value="PP-bd_ACP"/>
</dbReference>
<dbReference type="PROSITE" id="PS00606">
    <property type="entry name" value="KS3_1"/>
    <property type="match status" value="2"/>
</dbReference>
<evidence type="ECO:0000313" key="14">
    <source>
        <dbReference type="Proteomes" id="UP000621510"/>
    </source>
</evidence>
<dbReference type="PANTHER" id="PTHR43775:SF51">
    <property type="entry name" value="INACTIVE PHENOLPHTHIOCEROL SYNTHESIS POLYKETIDE SYNTHASE TYPE I PKS1-RELATED"/>
    <property type="match status" value="1"/>
</dbReference>
<dbReference type="Pfam" id="PF00698">
    <property type="entry name" value="Acyl_transf_1"/>
    <property type="match status" value="3"/>
</dbReference>
<evidence type="ECO:0000256" key="8">
    <source>
        <dbReference type="PROSITE-ProRule" id="PRU01363"/>
    </source>
</evidence>
<feature type="region of interest" description="N-terminal hotdog fold" evidence="8">
    <location>
        <begin position="2786"/>
        <end position="2909"/>
    </location>
</feature>
<evidence type="ECO:0000259" key="12">
    <source>
        <dbReference type="PROSITE" id="PS52019"/>
    </source>
</evidence>
<dbReference type="InterPro" id="IPR020841">
    <property type="entry name" value="PKS_Beta-ketoAc_synthase_dom"/>
</dbReference>
<keyword evidence="2" id="KW-0596">Phosphopantetheine</keyword>
<feature type="domain" description="Ketosynthase family 3 (KS3)" evidence="11">
    <location>
        <begin position="1889"/>
        <end position="2320"/>
    </location>
</feature>
<accession>A0ABS1Q8Z0</accession>
<dbReference type="SUPFAM" id="SSF52151">
    <property type="entry name" value="FabD/lysophospholipase-like"/>
    <property type="match status" value="3"/>
</dbReference>
<organism evidence="13 14">
    <name type="scientific">Streptomyces endocoffeicus</name>
    <dbReference type="NCBI Taxonomy" id="2898945"/>
    <lineage>
        <taxon>Bacteria</taxon>
        <taxon>Bacillati</taxon>
        <taxon>Actinomycetota</taxon>
        <taxon>Actinomycetes</taxon>
        <taxon>Kitasatosporales</taxon>
        <taxon>Streptomycetaceae</taxon>
        <taxon>Streptomyces</taxon>
    </lineage>
</organism>
<keyword evidence="4" id="KW-0808">Transferase</keyword>
<dbReference type="SMART" id="SM00825">
    <property type="entry name" value="PKS_KS"/>
    <property type="match status" value="3"/>
</dbReference>
<feature type="region of interest" description="C-terminal hotdog fold" evidence="8">
    <location>
        <begin position="4667"/>
        <end position="4814"/>
    </location>
</feature>
<dbReference type="InterPro" id="IPR036291">
    <property type="entry name" value="NAD(P)-bd_dom_sf"/>
</dbReference>
<feature type="active site" description="Proton donor; for dehydratase activity" evidence="8">
    <location>
        <position position="2982"/>
    </location>
</feature>
<proteinExistence type="predicted"/>
<feature type="active site" description="Proton donor; for dehydratase activity" evidence="8">
    <location>
        <position position="4728"/>
    </location>
</feature>
<keyword evidence="3" id="KW-0597">Phosphoprotein</keyword>
<dbReference type="SUPFAM" id="SSF47336">
    <property type="entry name" value="ACP-like"/>
    <property type="match status" value="4"/>
</dbReference>
<dbReference type="SUPFAM" id="SSF55048">
    <property type="entry name" value="Probable ACP-binding domain of malonyl-CoA ACP transacylase"/>
    <property type="match status" value="3"/>
</dbReference>
<dbReference type="InterPro" id="IPR020807">
    <property type="entry name" value="PKS_DH"/>
</dbReference>
<comment type="pathway">
    <text evidence="1">Antibiotic biosynthesis.</text>
</comment>
<feature type="domain" description="PKS/mFAS DH" evidence="12">
    <location>
        <begin position="1064"/>
        <end position="1350"/>
    </location>
</feature>
<dbReference type="CDD" id="cd08956">
    <property type="entry name" value="KR_3_FAS_SDR_x"/>
    <property type="match status" value="3"/>
</dbReference>
<evidence type="ECO:0000256" key="7">
    <source>
        <dbReference type="ARBA" id="ARBA00023315"/>
    </source>
</evidence>
<feature type="domain" description="Carrier" evidence="10">
    <location>
        <begin position="5322"/>
        <end position="5399"/>
    </location>
</feature>
<feature type="active site" description="Proton acceptor; for dehydratase activity" evidence="8">
    <location>
        <position position="1097"/>
    </location>
</feature>
<feature type="compositionally biased region" description="Low complexity" evidence="9">
    <location>
        <begin position="5282"/>
        <end position="5298"/>
    </location>
</feature>
<dbReference type="InterPro" id="IPR006162">
    <property type="entry name" value="Ppantetheine_attach_site"/>
</dbReference>
<dbReference type="InterPro" id="IPR050091">
    <property type="entry name" value="PKS_NRPS_Biosynth_Enz"/>
</dbReference>
<dbReference type="Pfam" id="PF21089">
    <property type="entry name" value="PKS_DH_N"/>
    <property type="match status" value="3"/>
</dbReference>
<evidence type="ECO:0000256" key="6">
    <source>
        <dbReference type="ARBA" id="ARBA00023268"/>
    </source>
</evidence>
<dbReference type="SMART" id="SM01294">
    <property type="entry name" value="PKS_PP_betabranch"/>
    <property type="match status" value="2"/>
</dbReference>
<dbReference type="InterPro" id="IPR018201">
    <property type="entry name" value="Ketoacyl_synth_AS"/>
</dbReference>
<dbReference type="Pfam" id="PF00550">
    <property type="entry name" value="PP-binding"/>
    <property type="match status" value="4"/>
</dbReference>
<feature type="domain" description="PKS/mFAS DH" evidence="12">
    <location>
        <begin position="2786"/>
        <end position="3062"/>
    </location>
</feature>
<dbReference type="RefSeq" id="WP_201858367.1">
    <property type="nucleotide sequence ID" value="NZ_JAERRG010000056.1"/>
</dbReference>
<dbReference type="InterPro" id="IPR016035">
    <property type="entry name" value="Acyl_Trfase/lysoPLipase"/>
</dbReference>
<dbReference type="InterPro" id="IPR057326">
    <property type="entry name" value="KR_dom"/>
</dbReference>
<dbReference type="InterPro" id="IPR014030">
    <property type="entry name" value="Ketoacyl_synth_N"/>
</dbReference>
<dbReference type="Gene3D" id="3.40.366.10">
    <property type="entry name" value="Malonyl-Coenzyme A Acyl Carrier Protein, domain 2"/>
    <property type="match status" value="3"/>
</dbReference>
<feature type="domain" description="Carrier" evidence="10">
    <location>
        <begin position="1789"/>
        <end position="1864"/>
    </location>
</feature>
<evidence type="ECO:0000256" key="5">
    <source>
        <dbReference type="ARBA" id="ARBA00023194"/>
    </source>
</evidence>